<accession>A0ABS0EZR2</accession>
<dbReference type="InterPro" id="IPR050189">
    <property type="entry name" value="MFS_Efflux_Transporters"/>
</dbReference>
<dbReference type="Pfam" id="PF07690">
    <property type="entry name" value="MFS_1"/>
    <property type="match status" value="1"/>
</dbReference>
<keyword evidence="5 7" id="KW-1133">Transmembrane helix</keyword>
<keyword evidence="10" id="KW-1185">Reference proteome</keyword>
<dbReference type="Gene3D" id="1.20.1250.20">
    <property type="entry name" value="MFS general substrate transporter like domains"/>
    <property type="match status" value="2"/>
</dbReference>
<dbReference type="PANTHER" id="PTHR43124:SF3">
    <property type="entry name" value="CHLORAMPHENICOL EFFLUX PUMP RV0191"/>
    <property type="match status" value="1"/>
</dbReference>
<evidence type="ECO:0000313" key="10">
    <source>
        <dbReference type="Proteomes" id="UP000642910"/>
    </source>
</evidence>
<name>A0ABS0EZR2_9BACL</name>
<feature type="transmembrane region" description="Helical" evidence="7">
    <location>
        <begin position="268"/>
        <end position="287"/>
    </location>
</feature>
<gene>
    <name evidence="9" type="ORF">IW967_01465</name>
</gene>
<dbReference type="SUPFAM" id="SSF103473">
    <property type="entry name" value="MFS general substrate transporter"/>
    <property type="match status" value="1"/>
</dbReference>
<dbReference type="EMBL" id="JADPKZ010000022">
    <property type="protein sequence ID" value="MBF8376544.1"/>
    <property type="molecule type" value="Genomic_DNA"/>
</dbReference>
<evidence type="ECO:0000256" key="1">
    <source>
        <dbReference type="ARBA" id="ARBA00004651"/>
    </source>
</evidence>
<dbReference type="CDD" id="cd17324">
    <property type="entry name" value="MFS_NepI_like"/>
    <property type="match status" value="1"/>
</dbReference>
<feature type="transmembrane region" description="Helical" evidence="7">
    <location>
        <begin position="151"/>
        <end position="173"/>
    </location>
</feature>
<feature type="transmembrane region" description="Helical" evidence="7">
    <location>
        <begin position="293"/>
        <end position="315"/>
    </location>
</feature>
<feature type="transmembrane region" description="Helical" evidence="7">
    <location>
        <begin position="65"/>
        <end position="86"/>
    </location>
</feature>
<evidence type="ECO:0000313" key="9">
    <source>
        <dbReference type="EMBL" id="MBF8376544.1"/>
    </source>
</evidence>
<evidence type="ECO:0000256" key="6">
    <source>
        <dbReference type="ARBA" id="ARBA00023136"/>
    </source>
</evidence>
<feature type="transmembrane region" description="Helical" evidence="7">
    <location>
        <begin position="123"/>
        <end position="145"/>
    </location>
</feature>
<dbReference type="PROSITE" id="PS50850">
    <property type="entry name" value="MFS"/>
    <property type="match status" value="1"/>
</dbReference>
<reference evidence="9 10" key="1">
    <citation type="submission" date="2020-11" db="EMBL/GenBank/DDBJ databases">
        <title>Genomic insight of Alicyclobacillus mali FL 18 reveals a new arsenic-resistant strain, with potential in environmental biotechnology.</title>
        <authorList>
            <person name="Fiorentino G."/>
            <person name="Gallo G."/>
            <person name="Aulitto M."/>
        </authorList>
    </citation>
    <scope>NUCLEOTIDE SEQUENCE [LARGE SCALE GENOMIC DNA]</scope>
    <source>
        <strain evidence="9 10">FL 18</strain>
    </source>
</reference>
<feature type="transmembrane region" description="Helical" evidence="7">
    <location>
        <begin position="354"/>
        <end position="375"/>
    </location>
</feature>
<keyword evidence="4 7" id="KW-0812">Transmembrane</keyword>
<dbReference type="InterPro" id="IPR036259">
    <property type="entry name" value="MFS_trans_sf"/>
</dbReference>
<evidence type="ECO:0000256" key="2">
    <source>
        <dbReference type="ARBA" id="ARBA00022448"/>
    </source>
</evidence>
<keyword evidence="6 7" id="KW-0472">Membrane</keyword>
<keyword evidence="3" id="KW-1003">Cell membrane</keyword>
<dbReference type="PANTHER" id="PTHR43124">
    <property type="entry name" value="PURINE EFFLUX PUMP PBUE"/>
    <property type="match status" value="1"/>
</dbReference>
<feature type="transmembrane region" description="Helical" evidence="7">
    <location>
        <begin position="327"/>
        <end position="348"/>
    </location>
</feature>
<evidence type="ECO:0000256" key="7">
    <source>
        <dbReference type="SAM" id="Phobius"/>
    </source>
</evidence>
<sequence length="394" mass="42133">MALVFMIVLVGSDEMVLSPILWQISNAFRVSVSPAALAVSVYGLALALGAPVLSRIGDRKGAGAALWLGMAGFVGASALCACSTSFLEFLLARFLSGLAAGLTVPSAYALAGASVSDEFRGQALGWVVSGWSWSFILGVPLATWVDRALGWRWMFMAFGIAAILLMLFMAWSLKRSHLFLTNRAAAEVRARSATADFRRLTGVAALLIATFGNMFGFYGMYALFGVAWHLHALSSHVQSGTLLLVYGIGFATSIVTGRWADRWGRQRTLVISLVVLTAVILMLPYSMNEIGLVSISLFAWGVFQSFTVTLLTASLSEYSEVHRHQIMGWYSFATNMAVTLGPATMGWLGVRAGYATVSVLCAAITAAASGSAWLASKTAPRNLRESVGGRDRVL</sequence>
<organism evidence="9 10">
    <name type="scientific">Alicyclobacillus mali</name>
    <name type="common">ex Roth et al. 2021</name>
    <dbReference type="NCBI Taxonomy" id="1123961"/>
    <lineage>
        <taxon>Bacteria</taxon>
        <taxon>Bacillati</taxon>
        <taxon>Bacillota</taxon>
        <taxon>Bacilli</taxon>
        <taxon>Bacillales</taxon>
        <taxon>Alicyclobacillaceae</taxon>
        <taxon>Alicyclobacillus</taxon>
    </lineage>
</organism>
<feature type="transmembrane region" description="Helical" evidence="7">
    <location>
        <begin position="200"/>
        <end position="224"/>
    </location>
</feature>
<dbReference type="Proteomes" id="UP000642910">
    <property type="component" value="Unassembled WGS sequence"/>
</dbReference>
<dbReference type="InterPro" id="IPR011701">
    <property type="entry name" value="MFS"/>
</dbReference>
<comment type="subcellular location">
    <subcellularLocation>
        <location evidence="1">Cell membrane</location>
        <topology evidence="1">Multi-pass membrane protein</topology>
    </subcellularLocation>
</comment>
<feature type="transmembrane region" description="Helical" evidence="7">
    <location>
        <begin position="92"/>
        <end position="111"/>
    </location>
</feature>
<evidence type="ECO:0000256" key="5">
    <source>
        <dbReference type="ARBA" id="ARBA00022989"/>
    </source>
</evidence>
<feature type="transmembrane region" description="Helical" evidence="7">
    <location>
        <begin position="33"/>
        <end position="53"/>
    </location>
</feature>
<protein>
    <submittedName>
        <fullName evidence="9">MFS transporter</fullName>
    </submittedName>
</protein>
<evidence type="ECO:0000256" key="3">
    <source>
        <dbReference type="ARBA" id="ARBA00022475"/>
    </source>
</evidence>
<keyword evidence="2" id="KW-0813">Transport</keyword>
<proteinExistence type="predicted"/>
<dbReference type="InterPro" id="IPR020846">
    <property type="entry name" value="MFS_dom"/>
</dbReference>
<comment type="caution">
    <text evidence="9">The sequence shown here is derived from an EMBL/GenBank/DDBJ whole genome shotgun (WGS) entry which is preliminary data.</text>
</comment>
<dbReference type="RefSeq" id="WP_195866892.1">
    <property type="nucleotide sequence ID" value="NZ_JADPKZ010000022.1"/>
</dbReference>
<evidence type="ECO:0000256" key="4">
    <source>
        <dbReference type="ARBA" id="ARBA00022692"/>
    </source>
</evidence>
<feature type="transmembrane region" description="Helical" evidence="7">
    <location>
        <begin position="236"/>
        <end position="256"/>
    </location>
</feature>
<feature type="domain" description="Major facilitator superfamily (MFS) profile" evidence="8">
    <location>
        <begin position="1"/>
        <end position="380"/>
    </location>
</feature>
<evidence type="ECO:0000259" key="8">
    <source>
        <dbReference type="PROSITE" id="PS50850"/>
    </source>
</evidence>